<dbReference type="OrthoDB" id="185963at2"/>
<dbReference type="RefSeq" id="WP_058475193.1">
    <property type="nucleotide sequence ID" value="NZ_CAAAIL010000003.1"/>
</dbReference>
<dbReference type="InterPro" id="IPR001969">
    <property type="entry name" value="Aspartic_peptidase_AS"/>
</dbReference>
<keyword evidence="3" id="KW-0645">Protease</keyword>
<evidence type="ECO:0000313" key="4">
    <source>
        <dbReference type="Proteomes" id="UP000054639"/>
    </source>
</evidence>
<keyword evidence="1" id="KW-0472">Membrane</keyword>
<feature type="transmembrane region" description="Helical" evidence="1">
    <location>
        <begin position="12"/>
        <end position="32"/>
    </location>
</feature>
<name>A0A378KSH7_9GAMM</name>
<dbReference type="SUPFAM" id="SSF50630">
    <property type="entry name" value="Acid proteases"/>
    <property type="match status" value="1"/>
</dbReference>
<dbReference type="STRING" id="45072.Lqua_3069"/>
<dbReference type="InterPro" id="IPR021109">
    <property type="entry name" value="Peptidase_aspartic_dom_sf"/>
</dbReference>
<sequence>MSDDQYARAGRVMFLLVWIILFAGLFVFFYYYDKSDSTVYVANRSEFILSADKEGHYRIKGSINDFSVEFLVDTGATLVAIPQTIAKQLHITGRYPVTISTANGEVTGSLTRLKQLSFGEFELKDIKAVIIPGADDETVLLGMNVLSQFNMVQEANRLVLKRQVKN</sequence>
<keyword evidence="4" id="KW-1185">Reference proteome</keyword>
<evidence type="ECO:0000313" key="3">
    <source>
        <dbReference type="EMBL" id="STY17296.1"/>
    </source>
</evidence>
<reference evidence="2 4" key="1">
    <citation type="submission" date="2015-11" db="EMBL/GenBank/DDBJ databases">
        <title>Genomic analysis of 38 Legionella species identifies large and diverse effector repertoires.</title>
        <authorList>
            <person name="Burstein D."/>
            <person name="Amaro F."/>
            <person name="Zusman T."/>
            <person name="Lifshitz Z."/>
            <person name="Cohen O."/>
            <person name="Gilbert J.A."/>
            <person name="Pupko T."/>
            <person name="Shuman H.A."/>
            <person name="Segal G."/>
        </authorList>
    </citation>
    <scope>NUCLEOTIDE SEQUENCE [LARGE SCALE GENOMIC DNA]</scope>
    <source>
        <strain evidence="2 4">ATCC 49507</strain>
    </source>
</reference>
<dbReference type="Proteomes" id="UP000054639">
    <property type="component" value="Unassembled WGS sequence"/>
</dbReference>
<keyword evidence="1" id="KW-1133">Transmembrane helix</keyword>
<dbReference type="InterPro" id="IPR034122">
    <property type="entry name" value="Retropepsin-like_bacterial"/>
</dbReference>
<dbReference type="CDD" id="cd05483">
    <property type="entry name" value="retropepsin_like_bacteria"/>
    <property type="match status" value="1"/>
</dbReference>
<organism evidence="3 5">
    <name type="scientific">Legionella quateirensis</name>
    <dbReference type="NCBI Taxonomy" id="45072"/>
    <lineage>
        <taxon>Bacteria</taxon>
        <taxon>Pseudomonadati</taxon>
        <taxon>Pseudomonadota</taxon>
        <taxon>Gammaproteobacteria</taxon>
        <taxon>Legionellales</taxon>
        <taxon>Legionellaceae</taxon>
        <taxon>Legionella</taxon>
    </lineage>
</organism>
<accession>A0A378KSH7</accession>
<proteinExistence type="predicted"/>
<dbReference type="Proteomes" id="UP000254230">
    <property type="component" value="Unassembled WGS sequence"/>
</dbReference>
<dbReference type="Gene3D" id="2.40.70.10">
    <property type="entry name" value="Acid Proteases"/>
    <property type="match status" value="1"/>
</dbReference>
<keyword evidence="1" id="KW-0812">Transmembrane</keyword>
<evidence type="ECO:0000313" key="5">
    <source>
        <dbReference type="Proteomes" id="UP000254230"/>
    </source>
</evidence>
<evidence type="ECO:0000256" key="1">
    <source>
        <dbReference type="SAM" id="Phobius"/>
    </source>
</evidence>
<keyword evidence="3" id="KW-0378">Hydrolase</keyword>
<reference evidence="3 5" key="2">
    <citation type="submission" date="2018-06" db="EMBL/GenBank/DDBJ databases">
        <authorList>
            <consortium name="Pathogen Informatics"/>
            <person name="Doyle S."/>
        </authorList>
    </citation>
    <scope>NUCLEOTIDE SEQUENCE [LARGE SCALE GENOMIC DNA]</scope>
    <source>
        <strain evidence="3 5">NCTC12376</strain>
    </source>
</reference>
<dbReference type="InterPro" id="IPR011969">
    <property type="entry name" value="Clan_AA_Asp_peptidase_C"/>
</dbReference>
<dbReference type="EMBL" id="LNYR01000046">
    <property type="protein sequence ID" value="KTD43715.1"/>
    <property type="molecule type" value="Genomic_DNA"/>
</dbReference>
<dbReference type="NCBIfam" id="TIGR02281">
    <property type="entry name" value="clan_AA_DTGA"/>
    <property type="match status" value="1"/>
</dbReference>
<evidence type="ECO:0000313" key="2">
    <source>
        <dbReference type="EMBL" id="KTD43715.1"/>
    </source>
</evidence>
<gene>
    <name evidence="2" type="ORF">Lqua_3069</name>
    <name evidence="3" type="ORF">NCTC12376_01093</name>
</gene>
<dbReference type="AlphaFoldDB" id="A0A378KSH7"/>
<dbReference type="GO" id="GO:0004190">
    <property type="term" value="F:aspartic-type endopeptidase activity"/>
    <property type="evidence" value="ECO:0007669"/>
    <property type="project" value="InterPro"/>
</dbReference>
<dbReference type="PROSITE" id="PS00141">
    <property type="entry name" value="ASP_PROTEASE"/>
    <property type="match status" value="1"/>
</dbReference>
<dbReference type="Pfam" id="PF13975">
    <property type="entry name" value="gag-asp_proteas"/>
    <property type="match status" value="1"/>
</dbReference>
<dbReference type="GO" id="GO:0006508">
    <property type="term" value="P:proteolysis"/>
    <property type="evidence" value="ECO:0007669"/>
    <property type="project" value="UniProtKB-KW"/>
</dbReference>
<dbReference type="EMBL" id="UGOW01000001">
    <property type="protein sequence ID" value="STY17296.1"/>
    <property type="molecule type" value="Genomic_DNA"/>
</dbReference>
<protein>
    <submittedName>
        <fullName evidence="3">Aspartyl protease</fullName>
    </submittedName>
</protein>